<dbReference type="AlphaFoldDB" id="A0A8J6N574"/>
<evidence type="ECO:0000256" key="2">
    <source>
        <dbReference type="ARBA" id="ARBA00022475"/>
    </source>
</evidence>
<evidence type="ECO:0000313" key="8">
    <source>
        <dbReference type="Proteomes" id="UP000603545"/>
    </source>
</evidence>
<evidence type="ECO:0000256" key="5">
    <source>
        <dbReference type="ARBA" id="ARBA00023136"/>
    </source>
</evidence>
<dbReference type="CDD" id="cd16914">
    <property type="entry name" value="EcfT"/>
    <property type="match status" value="1"/>
</dbReference>
<proteinExistence type="predicted"/>
<protein>
    <submittedName>
        <fullName evidence="7">Energy-coupling factor transporter transmembrane protein EcfT</fullName>
    </submittedName>
</protein>
<evidence type="ECO:0000256" key="4">
    <source>
        <dbReference type="ARBA" id="ARBA00022989"/>
    </source>
</evidence>
<name>A0A8J6N574_9BACT</name>
<keyword evidence="3 6" id="KW-0812">Transmembrane</keyword>
<feature type="transmembrane region" description="Helical" evidence="6">
    <location>
        <begin position="38"/>
        <end position="59"/>
    </location>
</feature>
<feature type="transmembrane region" description="Helical" evidence="6">
    <location>
        <begin position="104"/>
        <end position="125"/>
    </location>
</feature>
<reference evidence="7 8" key="1">
    <citation type="submission" date="2020-08" db="EMBL/GenBank/DDBJ databases">
        <title>Bridging the membrane lipid divide: bacteria of the FCB group superphylum have the potential to synthesize archaeal ether lipids.</title>
        <authorList>
            <person name="Villanueva L."/>
            <person name="Von Meijenfeldt F.A.B."/>
            <person name="Westbye A.B."/>
            <person name="Yadav S."/>
            <person name="Hopmans E.C."/>
            <person name="Dutilh B.E."/>
            <person name="Sinninghe Damste J.S."/>
        </authorList>
    </citation>
    <scope>NUCLEOTIDE SEQUENCE [LARGE SCALE GENOMIC DNA]</scope>
    <source>
        <strain evidence="7">NIOZ-UU82</strain>
    </source>
</reference>
<gene>
    <name evidence="7" type="ORF">H8E80_06075</name>
</gene>
<dbReference type="InterPro" id="IPR003339">
    <property type="entry name" value="ABC/ECF_trnsptr_transmembrane"/>
</dbReference>
<organism evidence="7 8">
    <name type="scientific">Candidatus Desulfaltia bathyphila</name>
    <dbReference type="NCBI Taxonomy" id="2841697"/>
    <lineage>
        <taxon>Bacteria</taxon>
        <taxon>Pseudomonadati</taxon>
        <taxon>Thermodesulfobacteriota</taxon>
        <taxon>Desulfobacteria</taxon>
        <taxon>Desulfobacterales</taxon>
        <taxon>Desulfobacterales incertae sedis</taxon>
        <taxon>Candidatus Desulfaltia</taxon>
    </lineage>
</organism>
<dbReference type="EMBL" id="JACNLL010000056">
    <property type="protein sequence ID" value="MBC8199595.1"/>
    <property type="molecule type" value="Genomic_DNA"/>
</dbReference>
<dbReference type="InterPro" id="IPR051611">
    <property type="entry name" value="ECF_transporter_component"/>
</dbReference>
<evidence type="ECO:0000256" key="6">
    <source>
        <dbReference type="SAM" id="Phobius"/>
    </source>
</evidence>
<keyword evidence="2" id="KW-1003">Cell membrane</keyword>
<evidence type="ECO:0000256" key="1">
    <source>
        <dbReference type="ARBA" id="ARBA00004141"/>
    </source>
</evidence>
<evidence type="ECO:0000256" key="3">
    <source>
        <dbReference type="ARBA" id="ARBA00022692"/>
    </source>
</evidence>
<accession>A0A8J6N574</accession>
<keyword evidence="5 6" id="KW-0472">Membrane</keyword>
<keyword evidence="4 6" id="KW-1133">Transmembrane helix</keyword>
<dbReference type="GO" id="GO:0005886">
    <property type="term" value="C:plasma membrane"/>
    <property type="evidence" value="ECO:0007669"/>
    <property type="project" value="UniProtKB-ARBA"/>
</dbReference>
<dbReference type="Pfam" id="PF02361">
    <property type="entry name" value="CbiQ"/>
    <property type="match status" value="1"/>
</dbReference>
<evidence type="ECO:0000313" key="7">
    <source>
        <dbReference type="EMBL" id="MBC8199595.1"/>
    </source>
</evidence>
<feature type="transmembrane region" description="Helical" evidence="6">
    <location>
        <begin position="235"/>
        <end position="251"/>
    </location>
</feature>
<dbReference type="PANTHER" id="PTHR34857:SF2">
    <property type="entry name" value="SLL0384 PROTEIN"/>
    <property type="match status" value="1"/>
</dbReference>
<dbReference type="Proteomes" id="UP000603545">
    <property type="component" value="Unassembled WGS sequence"/>
</dbReference>
<feature type="transmembrane region" description="Helical" evidence="6">
    <location>
        <begin position="71"/>
        <end position="92"/>
    </location>
</feature>
<dbReference type="PANTHER" id="PTHR34857">
    <property type="entry name" value="SLL0384 PROTEIN"/>
    <property type="match status" value="1"/>
</dbReference>
<comment type="subcellular location">
    <subcellularLocation>
        <location evidence="1">Membrane</location>
        <topology evidence="1">Multi-pass membrane protein</topology>
    </subcellularLocation>
</comment>
<sequence>MAELTAFHFRPGTSLLHTLDVRFKILSFVLISISSFKAYPSALSVLTLVIFYAILISCLPFKSILKELRYFFVLLVFIFIVRAMFTSASPVVDFKESAVAWQGIYDGALICWRLLIVVLFGLIFVSTTRPSDIRTAVEWFLMPFPFIPGKRVATMMSLIMRFVPLILDQARETIDAQRSRGVENRKNPVYRLIKLIIPLMIRTFKKADKLAVAMEARCYSEKRTNKALLSAKSDWITLFGVICLSILLSIIDT</sequence>
<comment type="caution">
    <text evidence="7">The sequence shown here is derived from an EMBL/GenBank/DDBJ whole genome shotgun (WGS) entry which is preliminary data.</text>
</comment>